<comment type="caution">
    <text evidence="1">The sequence shown here is derived from an EMBL/GenBank/DDBJ whole genome shotgun (WGS) entry which is preliminary data.</text>
</comment>
<accession>A0A3M7SVK2</accession>
<evidence type="ECO:0000313" key="1">
    <source>
        <dbReference type="EMBL" id="RNA39705.1"/>
    </source>
</evidence>
<name>A0A3M7SVK2_BRAPC</name>
<proteinExistence type="predicted"/>
<dbReference type="AlphaFoldDB" id="A0A3M7SVK2"/>
<protein>
    <submittedName>
        <fullName evidence="1">Uncharacterized protein</fullName>
    </submittedName>
</protein>
<gene>
    <name evidence="1" type="ORF">BpHYR1_010687</name>
</gene>
<reference evidence="1 2" key="1">
    <citation type="journal article" date="2018" name="Sci. Rep.">
        <title>Genomic signatures of local adaptation to the degree of environmental predictability in rotifers.</title>
        <authorList>
            <person name="Franch-Gras L."/>
            <person name="Hahn C."/>
            <person name="Garcia-Roger E.M."/>
            <person name="Carmona M.J."/>
            <person name="Serra M."/>
            <person name="Gomez A."/>
        </authorList>
    </citation>
    <scope>NUCLEOTIDE SEQUENCE [LARGE SCALE GENOMIC DNA]</scope>
    <source>
        <strain evidence="1">HYR1</strain>
    </source>
</reference>
<dbReference type="EMBL" id="REGN01000714">
    <property type="protein sequence ID" value="RNA39705.1"/>
    <property type="molecule type" value="Genomic_DNA"/>
</dbReference>
<sequence length="72" mass="8428">MYLKDSGVRVLVFKIIRSPYFNTFINVLKYPGAHELYQHLAEKPILNLIFKKSFFTGSKFCHSLRKAHLNPT</sequence>
<evidence type="ECO:0000313" key="2">
    <source>
        <dbReference type="Proteomes" id="UP000276133"/>
    </source>
</evidence>
<keyword evidence="2" id="KW-1185">Reference proteome</keyword>
<dbReference type="Proteomes" id="UP000276133">
    <property type="component" value="Unassembled WGS sequence"/>
</dbReference>
<organism evidence="1 2">
    <name type="scientific">Brachionus plicatilis</name>
    <name type="common">Marine rotifer</name>
    <name type="synonym">Brachionus muelleri</name>
    <dbReference type="NCBI Taxonomy" id="10195"/>
    <lineage>
        <taxon>Eukaryota</taxon>
        <taxon>Metazoa</taxon>
        <taxon>Spiralia</taxon>
        <taxon>Gnathifera</taxon>
        <taxon>Rotifera</taxon>
        <taxon>Eurotatoria</taxon>
        <taxon>Monogononta</taxon>
        <taxon>Pseudotrocha</taxon>
        <taxon>Ploima</taxon>
        <taxon>Brachionidae</taxon>
        <taxon>Brachionus</taxon>
    </lineage>
</organism>